<dbReference type="AlphaFoldDB" id="A0A2M8PBT6"/>
<proteinExistence type="predicted"/>
<reference evidence="3 4" key="1">
    <citation type="submission" date="2017-11" db="EMBL/GenBank/DDBJ databases">
        <title>Evolution of Phototrophy in the Chloroflexi Phylum Driven by Horizontal Gene Transfer.</title>
        <authorList>
            <person name="Ward L.M."/>
            <person name="Hemp J."/>
            <person name="Shih P.M."/>
            <person name="Mcglynn S.E."/>
            <person name="Fischer W."/>
        </authorList>
    </citation>
    <scope>NUCLEOTIDE SEQUENCE [LARGE SCALE GENOMIC DNA]</scope>
    <source>
        <strain evidence="3">JP3_13</strain>
    </source>
</reference>
<organism evidence="3 4">
    <name type="scientific">Candidatus Thermofonsia Clade 1 bacterium</name>
    <dbReference type="NCBI Taxonomy" id="2364210"/>
    <lineage>
        <taxon>Bacteria</taxon>
        <taxon>Bacillati</taxon>
        <taxon>Chloroflexota</taxon>
        <taxon>Candidatus Thermofontia</taxon>
        <taxon>Candidatus Thermofonsia Clade 1</taxon>
    </lineage>
</organism>
<comment type="caution">
    <text evidence="3">The sequence shown here is derived from an EMBL/GenBank/DDBJ whole genome shotgun (WGS) entry which is preliminary data.</text>
</comment>
<evidence type="ECO:0000313" key="4">
    <source>
        <dbReference type="Proteomes" id="UP000229681"/>
    </source>
</evidence>
<feature type="domain" description="Putative regulatory protein FmdB zinc ribbon" evidence="2">
    <location>
        <begin position="1"/>
        <end position="41"/>
    </location>
</feature>
<sequence length="90" mass="9404">MPLYEYRCRSCGERFEISQAFTDDPITTCHVCGGTVKRVVGRGTGVIFKGSGFYVTDTRSANSAAPKASNGTSSAESKSEAAEKAAASGD</sequence>
<dbReference type="NCBIfam" id="TIGR02605">
    <property type="entry name" value="CxxC_CxxC_SSSS"/>
    <property type="match status" value="1"/>
</dbReference>
<dbReference type="Proteomes" id="UP000229681">
    <property type="component" value="Unassembled WGS sequence"/>
</dbReference>
<evidence type="ECO:0000256" key="1">
    <source>
        <dbReference type="SAM" id="MobiDB-lite"/>
    </source>
</evidence>
<dbReference type="PANTHER" id="PTHR34404">
    <property type="entry name" value="REGULATORY PROTEIN, FMDB FAMILY"/>
    <property type="match status" value="1"/>
</dbReference>
<evidence type="ECO:0000259" key="2">
    <source>
        <dbReference type="SMART" id="SM00834"/>
    </source>
</evidence>
<name>A0A2M8PBT6_9CHLR</name>
<dbReference type="SMART" id="SM00834">
    <property type="entry name" value="CxxC_CXXC_SSSS"/>
    <property type="match status" value="1"/>
</dbReference>
<accession>A0A2M8PBT6</accession>
<dbReference type="InterPro" id="IPR013429">
    <property type="entry name" value="Regulatory_FmdB_Zinc_ribbon"/>
</dbReference>
<gene>
    <name evidence="3" type="ORF">CUN49_12740</name>
</gene>
<dbReference type="Pfam" id="PF09723">
    <property type="entry name" value="Zn_ribbon_8"/>
    <property type="match status" value="1"/>
</dbReference>
<dbReference type="EMBL" id="PGTM01000224">
    <property type="protein sequence ID" value="PJF35017.1"/>
    <property type="molecule type" value="Genomic_DNA"/>
</dbReference>
<dbReference type="PANTHER" id="PTHR34404:SF2">
    <property type="entry name" value="CONSERVED SERINE RICH PROTEIN"/>
    <property type="match status" value="1"/>
</dbReference>
<evidence type="ECO:0000313" key="3">
    <source>
        <dbReference type="EMBL" id="PJF35017.1"/>
    </source>
</evidence>
<feature type="region of interest" description="Disordered" evidence="1">
    <location>
        <begin position="60"/>
        <end position="90"/>
    </location>
</feature>
<protein>
    <submittedName>
        <fullName evidence="3">FmdB family transcriptional regulator</fullName>
    </submittedName>
</protein>